<feature type="domain" description="Beta-lactamase-related" evidence="2">
    <location>
        <begin position="186"/>
        <end position="513"/>
    </location>
</feature>
<dbReference type="AlphaFoldDB" id="A0A7W7B0N6"/>
<dbReference type="InterPro" id="IPR050491">
    <property type="entry name" value="AmpC-like"/>
</dbReference>
<gene>
    <name evidence="3" type="ORF">GGQ98_000493</name>
</gene>
<dbReference type="InterPro" id="IPR001466">
    <property type="entry name" value="Beta-lactam-related"/>
</dbReference>
<feature type="chain" id="PRO_5030953937" evidence="1">
    <location>
        <begin position="19"/>
        <end position="652"/>
    </location>
</feature>
<keyword evidence="4" id="KW-1185">Reference proteome</keyword>
<dbReference type="RefSeq" id="WP_184064591.1">
    <property type="nucleotide sequence ID" value="NZ_JACHNZ010000003.1"/>
</dbReference>
<reference evidence="3 4" key="1">
    <citation type="submission" date="2020-08" db="EMBL/GenBank/DDBJ databases">
        <title>Genomic Encyclopedia of Type Strains, Phase IV (KMG-IV): sequencing the most valuable type-strain genomes for metagenomic binning, comparative biology and taxonomic classification.</title>
        <authorList>
            <person name="Goeker M."/>
        </authorList>
    </citation>
    <scope>NUCLEOTIDE SEQUENCE [LARGE SCALE GENOMIC DNA]</scope>
    <source>
        <strain evidence="3 4">DSM 17328</strain>
    </source>
</reference>
<dbReference type="Gene3D" id="3.40.710.10">
    <property type="entry name" value="DD-peptidase/beta-lactamase superfamily"/>
    <property type="match status" value="1"/>
</dbReference>
<dbReference type="Pfam" id="PF00144">
    <property type="entry name" value="Beta-lactamase"/>
    <property type="match status" value="1"/>
</dbReference>
<dbReference type="EMBL" id="JACHNZ010000003">
    <property type="protein sequence ID" value="MBB4630888.1"/>
    <property type="molecule type" value="Genomic_DNA"/>
</dbReference>
<name>A0A7W7B0N6_9SPHN</name>
<dbReference type="SUPFAM" id="SSF56601">
    <property type="entry name" value="beta-lactamase/transpeptidase-like"/>
    <property type="match status" value="1"/>
</dbReference>
<proteinExistence type="predicted"/>
<dbReference type="PANTHER" id="PTHR46825:SF15">
    <property type="entry name" value="BETA-LACTAMASE-RELATED DOMAIN-CONTAINING PROTEIN"/>
    <property type="match status" value="1"/>
</dbReference>
<dbReference type="InterPro" id="IPR012338">
    <property type="entry name" value="Beta-lactam/transpept-like"/>
</dbReference>
<feature type="signal peptide" evidence="1">
    <location>
        <begin position="1"/>
        <end position="18"/>
    </location>
</feature>
<protein>
    <submittedName>
        <fullName evidence="3">CubicO group peptidase (Beta-lactamase class C family)</fullName>
    </submittedName>
</protein>
<evidence type="ECO:0000256" key="1">
    <source>
        <dbReference type="SAM" id="SignalP"/>
    </source>
</evidence>
<sequence>MKLILALVLMSLPVAAAAQTPAAADTPGKTASGIEYVQPKDWTATTQGSATVFLAPEGDLRIAVVDIGAAPDAAAAAEKGWAAFRSGATPKPRLVTAAAPGDGWDERTTLSYETSPAERAVRAALAFRKGSLWTVMLMDGAAATAAKRSAAASVVQQNLRPAGYQRETFAGKTAHALTPERIQTMRDFVAESAAALGVPGVGIALIEKGKVVWQGGVGVRALGSSEPVDENTKFMIASNTKGMATLLLSVLADEGKLQWDQRVVDLYPAFRLGDDATTQSVQVRHLVCACTGLPRKDYSFILADAGAPASATFDGLAHTQPTSKFGELFQYNNLMASAAGYLGGALSYPGMELGAAFDHAMEEKIFAPLGMRDTTFDFEKGMSGNWAPPHGVDINGQIALMSNDFNLTVYPHRPAGGAFSTAADMAHYVQLELSKGLTPGGKRLVSEANLVERRKRGVQVGDDSWYGMGLFERTAWGVPVVTHGGTLLGYHSNWYALPEADVGAVILTNGDTGAAMLGPFLRRLLEVLYDGKPEAARDVAAAATRVKAQAQARRERLTFPGDPAVLAGLAAHYRDPSVGNIAIMDRDGRKWIKAGFIEGPLATRVNPDGTTSLVSAGPGAIQVDALVGKAGDVRTLTINDGQQHQYVYSEVR</sequence>
<organism evidence="3 4">
    <name type="scientific">Sphingosinicella soli</name>
    <dbReference type="NCBI Taxonomy" id="333708"/>
    <lineage>
        <taxon>Bacteria</taxon>
        <taxon>Pseudomonadati</taxon>
        <taxon>Pseudomonadota</taxon>
        <taxon>Alphaproteobacteria</taxon>
        <taxon>Sphingomonadales</taxon>
        <taxon>Sphingosinicellaceae</taxon>
        <taxon>Sphingosinicella</taxon>
    </lineage>
</organism>
<keyword evidence="1" id="KW-0732">Signal</keyword>
<evidence type="ECO:0000313" key="4">
    <source>
        <dbReference type="Proteomes" id="UP000566324"/>
    </source>
</evidence>
<comment type="caution">
    <text evidence="3">The sequence shown here is derived from an EMBL/GenBank/DDBJ whole genome shotgun (WGS) entry which is preliminary data.</text>
</comment>
<dbReference type="Proteomes" id="UP000566324">
    <property type="component" value="Unassembled WGS sequence"/>
</dbReference>
<dbReference type="PANTHER" id="PTHR46825">
    <property type="entry name" value="D-ALANYL-D-ALANINE-CARBOXYPEPTIDASE/ENDOPEPTIDASE AMPH"/>
    <property type="match status" value="1"/>
</dbReference>
<accession>A0A7W7B0N6</accession>
<evidence type="ECO:0000313" key="3">
    <source>
        <dbReference type="EMBL" id="MBB4630888.1"/>
    </source>
</evidence>
<evidence type="ECO:0000259" key="2">
    <source>
        <dbReference type="Pfam" id="PF00144"/>
    </source>
</evidence>